<dbReference type="GO" id="GO:0000272">
    <property type="term" value="P:polysaccharide catabolic process"/>
    <property type="evidence" value="ECO:0007669"/>
    <property type="project" value="TreeGrafter"/>
</dbReference>
<dbReference type="InterPro" id="IPR012341">
    <property type="entry name" value="6hp_glycosidase-like_sf"/>
</dbReference>
<reference evidence="3 4" key="1">
    <citation type="submission" date="2014-04" db="EMBL/GenBank/DDBJ databases">
        <authorList>
            <consortium name="DOE Joint Genome Institute"/>
            <person name="Kuo A."/>
            <person name="Girlanda M."/>
            <person name="Perotto S."/>
            <person name="Kohler A."/>
            <person name="Nagy L.G."/>
            <person name="Floudas D."/>
            <person name="Copeland A."/>
            <person name="Barry K.W."/>
            <person name="Cichocki N."/>
            <person name="Veneault-Fourrey C."/>
            <person name="LaButti K."/>
            <person name="Lindquist E.A."/>
            <person name="Lipzen A."/>
            <person name="Lundell T."/>
            <person name="Morin E."/>
            <person name="Murat C."/>
            <person name="Sun H."/>
            <person name="Tunlid A."/>
            <person name="Henrissat B."/>
            <person name="Grigoriev I.V."/>
            <person name="Hibbett D.S."/>
            <person name="Martin F."/>
            <person name="Nordberg H.P."/>
            <person name="Cantor M.N."/>
            <person name="Hua S.X."/>
        </authorList>
    </citation>
    <scope>NUCLEOTIDE SEQUENCE [LARGE SCALE GENOMIC DNA]</scope>
    <source>
        <strain evidence="3 4">MUT 4182</strain>
    </source>
</reference>
<keyword evidence="1 3" id="KW-0378">Hydrolase</keyword>
<organism evidence="3 4">
    <name type="scientific">Tulasnella calospora MUT 4182</name>
    <dbReference type="NCBI Taxonomy" id="1051891"/>
    <lineage>
        <taxon>Eukaryota</taxon>
        <taxon>Fungi</taxon>
        <taxon>Dikarya</taxon>
        <taxon>Basidiomycota</taxon>
        <taxon>Agaricomycotina</taxon>
        <taxon>Agaricomycetes</taxon>
        <taxon>Cantharellales</taxon>
        <taxon>Tulasnellaceae</taxon>
        <taxon>Tulasnella</taxon>
    </lineage>
</organism>
<gene>
    <name evidence="3" type="ORF">M407DRAFT_28127</name>
</gene>
<evidence type="ECO:0000313" key="4">
    <source>
        <dbReference type="Proteomes" id="UP000054248"/>
    </source>
</evidence>
<dbReference type="HOGENOM" id="CLU_027158_2_0_1"/>
<name>A0A0C3QBA6_9AGAM</name>
<dbReference type="OrthoDB" id="2317065at2759"/>
<sequence>MSAVIRTLPELFSASVEAKVYSVAAREHTDAGPPEFYPQYTDSPDSPSPHSYHFTPARFWTSGFFPGSLWLLYERAKVLGVTSGNVTEDEWKRLAISWTKPLKEQATRTNTHDMGFLFMPTFYKWMTLESESAVVEEARSTFLRAAASLASRFNPDIGCLRSWNQSNHLVNGVKREDMDKHFLVIIDNMMNLELLYAADYQSPSKPQSLSNIAATHALTTIANHFHPSGGTYHVINYDQQSSSPDKGVIIKRWAHQGYADESVWGRGQAWALYGFARSAEWSDVLNRRNRLVEEASGSAQENRDAANLLQVHPQNSPFEGDDRFLDQALKAADFFVERLGDGLATVPPWDFVCPDNPDGSLTFRDVSAGMIAASGMLTLHSLLRRRPGSSSTSPYLAHALKIIRATYRYCSTPEARFTLGNPPAVDLGDGQWDTILDQSTINYNENAPWKKADCGLVYADYYFLEVGNKLLEMERRGWISSTELN</sequence>
<dbReference type="GO" id="GO:0052757">
    <property type="term" value="F:chondroitin hydrolase activity"/>
    <property type="evidence" value="ECO:0007669"/>
    <property type="project" value="TreeGrafter"/>
</dbReference>
<dbReference type="EMBL" id="KN823112">
    <property type="protein sequence ID" value="KIO22331.1"/>
    <property type="molecule type" value="Genomic_DNA"/>
</dbReference>
<keyword evidence="4" id="KW-1185">Reference proteome</keyword>
<evidence type="ECO:0000256" key="2">
    <source>
        <dbReference type="ARBA" id="ARBA00038358"/>
    </source>
</evidence>
<dbReference type="PANTHER" id="PTHR36845:SF1">
    <property type="entry name" value="HYDROLASE, PUTATIVE (AFU_ORTHOLOGUE AFUA_7G05090)-RELATED"/>
    <property type="match status" value="1"/>
</dbReference>
<proteinExistence type="inferred from homology"/>
<dbReference type="STRING" id="1051891.A0A0C3QBA6"/>
<evidence type="ECO:0000256" key="1">
    <source>
        <dbReference type="ARBA" id="ARBA00022801"/>
    </source>
</evidence>
<dbReference type="AlphaFoldDB" id="A0A0C3QBA6"/>
<dbReference type="PANTHER" id="PTHR36845">
    <property type="entry name" value="HYDROLASE, PUTATIVE (AFU_ORTHOLOGUE AFUA_7G05090)-RELATED"/>
    <property type="match status" value="1"/>
</dbReference>
<dbReference type="InterPro" id="IPR052369">
    <property type="entry name" value="UG_Glycosaminoglycan_Hydrolase"/>
</dbReference>
<dbReference type="Proteomes" id="UP000054248">
    <property type="component" value="Unassembled WGS sequence"/>
</dbReference>
<evidence type="ECO:0000313" key="3">
    <source>
        <dbReference type="EMBL" id="KIO22331.1"/>
    </source>
</evidence>
<accession>A0A0C3QBA6</accession>
<dbReference type="Gene3D" id="1.50.10.10">
    <property type="match status" value="1"/>
</dbReference>
<dbReference type="SUPFAM" id="SSF48208">
    <property type="entry name" value="Six-hairpin glycosidases"/>
    <property type="match status" value="1"/>
</dbReference>
<reference evidence="4" key="2">
    <citation type="submission" date="2015-01" db="EMBL/GenBank/DDBJ databases">
        <title>Evolutionary Origins and Diversification of the Mycorrhizal Mutualists.</title>
        <authorList>
            <consortium name="DOE Joint Genome Institute"/>
            <consortium name="Mycorrhizal Genomics Consortium"/>
            <person name="Kohler A."/>
            <person name="Kuo A."/>
            <person name="Nagy L.G."/>
            <person name="Floudas D."/>
            <person name="Copeland A."/>
            <person name="Barry K.W."/>
            <person name="Cichocki N."/>
            <person name="Veneault-Fourrey C."/>
            <person name="LaButti K."/>
            <person name="Lindquist E.A."/>
            <person name="Lipzen A."/>
            <person name="Lundell T."/>
            <person name="Morin E."/>
            <person name="Murat C."/>
            <person name="Riley R."/>
            <person name="Ohm R."/>
            <person name="Sun H."/>
            <person name="Tunlid A."/>
            <person name="Henrissat B."/>
            <person name="Grigoriev I.V."/>
            <person name="Hibbett D.S."/>
            <person name="Martin F."/>
        </authorList>
    </citation>
    <scope>NUCLEOTIDE SEQUENCE [LARGE SCALE GENOMIC DNA]</scope>
    <source>
        <strain evidence="4">MUT 4182</strain>
    </source>
</reference>
<dbReference type="InterPro" id="IPR008928">
    <property type="entry name" value="6-hairpin_glycosidase_sf"/>
</dbReference>
<protein>
    <submittedName>
        <fullName evidence="3">Glycoside hydrolase family 88 protein</fullName>
    </submittedName>
</protein>
<comment type="similarity">
    <text evidence="2">Belongs to the glycosyl hydrolase 88 family.</text>
</comment>